<reference evidence="3" key="1">
    <citation type="submission" date="2025-08" db="UniProtKB">
        <authorList>
            <consortium name="RefSeq"/>
        </authorList>
    </citation>
    <scope>IDENTIFICATION</scope>
</reference>
<name>A0ABM4CUY9_HYDVU</name>
<evidence type="ECO:0000256" key="1">
    <source>
        <dbReference type="ARBA" id="ARBA00009024"/>
    </source>
</evidence>
<dbReference type="Pfam" id="PF04749">
    <property type="entry name" value="PLAC8"/>
    <property type="match status" value="1"/>
</dbReference>
<dbReference type="PANTHER" id="PTHR15907">
    <property type="entry name" value="DUF614 FAMILY PROTEIN-RELATED"/>
    <property type="match status" value="1"/>
</dbReference>
<proteinExistence type="inferred from homology"/>
<comment type="similarity">
    <text evidence="1">Belongs to the cornifelin family.</text>
</comment>
<dbReference type="NCBIfam" id="TIGR01571">
    <property type="entry name" value="A_thal_Cys_rich"/>
    <property type="match status" value="1"/>
</dbReference>
<dbReference type="InterPro" id="IPR006461">
    <property type="entry name" value="PLAC_motif_containing"/>
</dbReference>
<dbReference type="GeneID" id="100205443"/>
<organism evidence="2 3">
    <name type="scientific">Hydra vulgaris</name>
    <name type="common">Hydra</name>
    <name type="synonym">Hydra attenuata</name>
    <dbReference type="NCBI Taxonomy" id="6087"/>
    <lineage>
        <taxon>Eukaryota</taxon>
        <taxon>Metazoa</taxon>
        <taxon>Cnidaria</taxon>
        <taxon>Hydrozoa</taxon>
        <taxon>Hydroidolina</taxon>
        <taxon>Anthoathecata</taxon>
        <taxon>Aplanulata</taxon>
        <taxon>Hydridae</taxon>
        <taxon>Hydra</taxon>
    </lineage>
</organism>
<sequence length="109" mass="11814">MSQFKNGICGCCSDISTCCITYFLPCVTAGKNAEHVNESCCLYGFLGITCVGPITRAMIRSKIREKYNIEGSCCVDFICHLFCPLCALVQESREAQANGAPGPLSMARE</sequence>
<accession>A0ABM4CUY9</accession>
<evidence type="ECO:0000313" key="2">
    <source>
        <dbReference type="Proteomes" id="UP001652625"/>
    </source>
</evidence>
<gene>
    <name evidence="3" type="primary">LOC100205443</name>
</gene>
<dbReference type="RefSeq" id="XP_065665745.1">
    <property type="nucleotide sequence ID" value="XM_065809673.1"/>
</dbReference>
<evidence type="ECO:0000313" key="3">
    <source>
        <dbReference type="RefSeq" id="XP_065665745.1"/>
    </source>
</evidence>
<dbReference type="Proteomes" id="UP001652625">
    <property type="component" value="Chromosome 11"/>
</dbReference>
<keyword evidence="2" id="KW-1185">Reference proteome</keyword>
<protein>
    <submittedName>
        <fullName evidence="3">Uncharacterized protein LOC100205443 isoform X2</fullName>
    </submittedName>
</protein>